<feature type="compositionally biased region" description="Polar residues" evidence="13">
    <location>
        <begin position="660"/>
        <end position="671"/>
    </location>
</feature>
<dbReference type="InterPro" id="IPR011084">
    <property type="entry name" value="DRMBL"/>
</dbReference>
<sequence length="999" mass="111309">MPTGTPFDSFIPPYPIKVDNFCASYGLKPPPALHLLTHTHTDHLYGLSARSFSGQVICSRDAKEMLLRYEVYGERALKDQDIRAEKTRTFAHLKVEPRVMQDGTLLFEGARDLIRTLPLYTPTTIELDDKKRVKLTLFDANHCPGAVMFLIEGDEGAVLHTGDFRAEPWFLQSLIKNPFLQKYLAPPPSCSEARRTPEDVLHTLKAIYLDTACLFSTLHVPTKDAATSGLMELMCLLPPTTLFFINAWTWGYEDVLKAVSRTFRTRIHVDRYKFGVYKHLEGEPFLQNIITQDAASTRFHACERFDRCNHVSVVAEGPRNQTVAAGRSVNANGEHVVYVNPVTMGVAGWDLYLKETRERLARGEIVNHLLVPLSRHSPLPELRDFVSLFRPKQVVPNTLDPALMGLDHGCVREMFADCLAGDRVDREANPFSPDCEGPGARGLLEKLMVVRDEDEDVALKNLEGDGAKELAGRWAENGKIKKKLEVMKQYLRGAQRSLVERILGGISQVDEAPGAHHNVGVVERTENAPLRRAFQGRATQAETASAMARIWFAPPGYTQRDSDEETEDSDAELERARTAHFLFAEQSQFPEHLSMAFFEKSSSPLKSSPVVSPSSSAARTRPGSKVLPPKHCSKHMSMDVTILSPPSSPTPNGRHEHRLSTSQHESCSPRSHTLDYPLPSRVGHGSSAADDGSAVRKRKRPYLPTPNASLERTYSPSLPHQHSSDHPSSLVQSRGHNVCRTRMQGDIHAHTTPLVDMCNYTPEPATAASRGTEEQQRDHNVKPHKLSENIQEAARTSAPQQSEQSKGHERLSSSSLSSSPAASRKSLDMISECANITPSLSQIKSTAEDYKRQQQQTTQLERLKISEKLSQARPDLVTAQFTAKLERRQSRLFSQRPGRSSSVSHKALVSVLSKTSPTTRNSICRSQSRVGHTVGRLPSEDISNEDGDVAMDMARSRKLAAEFRRRFANGDKPKDVVPRLPCLESQEEEALFSEDQAHN</sequence>
<evidence type="ECO:0000256" key="1">
    <source>
        <dbReference type="ARBA" id="ARBA00004123"/>
    </source>
</evidence>
<evidence type="ECO:0000256" key="2">
    <source>
        <dbReference type="ARBA" id="ARBA00010304"/>
    </source>
</evidence>
<keyword evidence="9" id="KW-0234">DNA repair</keyword>
<gene>
    <name evidence="15" type="ORF">IEO21_06889</name>
</gene>
<feature type="domain" description="DNA repair metallo-beta-lactamase" evidence="14">
    <location>
        <begin position="285"/>
        <end position="398"/>
    </location>
</feature>
<evidence type="ECO:0000256" key="4">
    <source>
        <dbReference type="ARBA" id="ARBA00022759"/>
    </source>
</evidence>
<dbReference type="GO" id="GO:0003684">
    <property type="term" value="F:damaged DNA binding"/>
    <property type="evidence" value="ECO:0007669"/>
    <property type="project" value="TreeGrafter"/>
</dbReference>
<dbReference type="GO" id="GO:0006303">
    <property type="term" value="P:double-strand break repair via nonhomologous end joining"/>
    <property type="evidence" value="ECO:0007669"/>
    <property type="project" value="TreeGrafter"/>
</dbReference>
<reference evidence="15" key="1">
    <citation type="submission" date="2020-11" db="EMBL/GenBank/DDBJ databases">
        <authorList>
            <person name="Koelle M."/>
            <person name="Horta M.A.C."/>
            <person name="Nowrousian M."/>
            <person name="Ohm R.A."/>
            <person name="Benz P."/>
            <person name="Pilgard A."/>
        </authorList>
    </citation>
    <scope>NUCLEOTIDE SEQUENCE</scope>
    <source>
        <strain evidence="15">FPRL280</strain>
    </source>
</reference>
<evidence type="ECO:0000259" key="14">
    <source>
        <dbReference type="Pfam" id="PF07522"/>
    </source>
</evidence>
<dbReference type="Proteomes" id="UP000639403">
    <property type="component" value="Unassembled WGS sequence"/>
</dbReference>
<evidence type="ECO:0000256" key="9">
    <source>
        <dbReference type="ARBA" id="ARBA00023204"/>
    </source>
</evidence>
<feature type="compositionally biased region" description="Polar residues" evidence="13">
    <location>
        <begin position="912"/>
        <end position="930"/>
    </location>
</feature>
<dbReference type="SUPFAM" id="SSF56281">
    <property type="entry name" value="Metallo-hydrolase/oxidoreductase"/>
    <property type="match status" value="1"/>
</dbReference>
<accession>A0A8H7NZ58</accession>
<evidence type="ECO:0000256" key="10">
    <source>
        <dbReference type="ARBA" id="ARBA00023242"/>
    </source>
</evidence>
<keyword evidence="5" id="KW-0227">DNA damage</keyword>
<dbReference type="AlphaFoldDB" id="A0A8H7NZ58"/>
<keyword evidence="6" id="KW-0378">Hydrolase</keyword>
<comment type="similarity">
    <text evidence="2">Belongs to the DNA repair metallo-beta-lactamase (DRMBL) family.</text>
</comment>
<evidence type="ECO:0000256" key="13">
    <source>
        <dbReference type="SAM" id="MobiDB-lite"/>
    </source>
</evidence>
<evidence type="ECO:0000256" key="5">
    <source>
        <dbReference type="ARBA" id="ARBA00022763"/>
    </source>
</evidence>
<dbReference type="Pfam" id="PF07522">
    <property type="entry name" value="DRMBL"/>
    <property type="match status" value="1"/>
</dbReference>
<evidence type="ECO:0000313" key="15">
    <source>
        <dbReference type="EMBL" id="KAF9810494.1"/>
    </source>
</evidence>
<keyword evidence="4" id="KW-0255">Endonuclease</keyword>
<feature type="region of interest" description="Disordered" evidence="13">
    <location>
        <begin position="760"/>
        <end position="824"/>
    </location>
</feature>
<dbReference type="Gene3D" id="3.40.50.12650">
    <property type="match status" value="1"/>
</dbReference>
<comment type="caution">
    <text evidence="15">The sequence shown here is derived from an EMBL/GenBank/DDBJ whole genome shotgun (WGS) entry which is preliminary data.</text>
</comment>
<dbReference type="Gene3D" id="3.60.15.10">
    <property type="entry name" value="Ribonuclease Z/Hydroxyacylglutathione hydrolase-like"/>
    <property type="match status" value="1"/>
</dbReference>
<keyword evidence="10" id="KW-0539">Nucleus</keyword>
<organism evidence="15 16">
    <name type="scientific">Rhodonia placenta</name>
    <dbReference type="NCBI Taxonomy" id="104341"/>
    <lineage>
        <taxon>Eukaryota</taxon>
        <taxon>Fungi</taxon>
        <taxon>Dikarya</taxon>
        <taxon>Basidiomycota</taxon>
        <taxon>Agaricomycotina</taxon>
        <taxon>Agaricomycetes</taxon>
        <taxon>Polyporales</taxon>
        <taxon>Adustoporiaceae</taxon>
        <taxon>Rhodonia</taxon>
    </lineage>
</organism>
<dbReference type="EMBL" id="JADOXO010000171">
    <property type="protein sequence ID" value="KAF9810494.1"/>
    <property type="molecule type" value="Genomic_DNA"/>
</dbReference>
<dbReference type="PANTHER" id="PTHR23240:SF8">
    <property type="entry name" value="PROTEIN ARTEMIS"/>
    <property type="match status" value="1"/>
</dbReference>
<evidence type="ECO:0000256" key="12">
    <source>
        <dbReference type="ARBA" id="ARBA00042677"/>
    </source>
</evidence>
<dbReference type="PANTHER" id="PTHR23240">
    <property type="entry name" value="DNA CROSS-LINK REPAIR PROTEIN PSO2/SNM1-RELATED"/>
    <property type="match status" value="1"/>
</dbReference>
<keyword evidence="7" id="KW-0269">Exonuclease</keyword>
<feature type="compositionally biased region" description="Low complexity" evidence="13">
    <location>
        <begin position="603"/>
        <end position="616"/>
    </location>
</feature>
<feature type="region of interest" description="Disordered" evidence="13">
    <location>
        <begin position="603"/>
        <end position="734"/>
    </location>
</feature>
<dbReference type="GO" id="GO:0035312">
    <property type="term" value="F:5'-3' DNA exonuclease activity"/>
    <property type="evidence" value="ECO:0007669"/>
    <property type="project" value="TreeGrafter"/>
</dbReference>
<evidence type="ECO:0000256" key="11">
    <source>
        <dbReference type="ARBA" id="ARBA00039759"/>
    </source>
</evidence>
<feature type="compositionally biased region" description="Basic and acidic residues" evidence="13">
    <location>
        <begin position="771"/>
        <end position="787"/>
    </location>
</feature>
<dbReference type="GO" id="GO:0004519">
    <property type="term" value="F:endonuclease activity"/>
    <property type="evidence" value="ECO:0007669"/>
    <property type="project" value="UniProtKB-KW"/>
</dbReference>
<feature type="compositionally biased region" description="Polar residues" evidence="13">
    <location>
        <begin position="706"/>
        <end position="734"/>
    </location>
</feature>
<name>A0A8H7NZ58_9APHY</name>
<dbReference type="GO" id="GO:0000723">
    <property type="term" value="P:telomere maintenance"/>
    <property type="evidence" value="ECO:0007669"/>
    <property type="project" value="TreeGrafter"/>
</dbReference>
<dbReference type="GO" id="GO:0006310">
    <property type="term" value="P:DNA recombination"/>
    <property type="evidence" value="ECO:0007669"/>
    <property type="project" value="UniProtKB-KW"/>
</dbReference>
<dbReference type="GO" id="GO:0036297">
    <property type="term" value="P:interstrand cross-link repair"/>
    <property type="evidence" value="ECO:0007669"/>
    <property type="project" value="TreeGrafter"/>
</dbReference>
<feature type="region of interest" description="Disordered" evidence="13">
    <location>
        <begin position="911"/>
        <end position="948"/>
    </location>
</feature>
<reference evidence="15" key="2">
    <citation type="journal article" name="Front. Microbiol.">
        <title>Degradative Capacity of Two Strains of Rhodonia placenta: From Phenotype to Genotype.</title>
        <authorList>
            <person name="Kolle M."/>
            <person name="Horta M.A.C."/>
            <person name="Nowrousian M."/>
            <person name="Ohm R.A."/>
            <person name="Benz J.P."/>
            <person name="Pilgard A."/>
        </authorList>
    </citation>
    <scope>NUCLEOTIDE SEQUENCE</scope>
    <source>
        <strain evidence="15">FPRL280</strain>
    </source>
</reference>
<dbReference type="GO" id="GO:0005634">
    <property type="term" value="C:nucleus"/>
    <property type="evidence" value="ECO:0007669"/>
    <property type="project" value="UniProtKB-SubCell"/>
</dbReference>
<protein>
    <recommendedName>
        <fullName evidence="11">Protein artemis</fullName>
    </recommendedName>
    <alternativeName>
        <fullName evidence="12">DNA cross-link repair 1C protein</fullName>
    </alternativeName>
</protein>
<keyword evidence="3" id="KW-0540">Nuclease</keyword>
<evidence type="ECO:0000256" key="3">
    <source>
        <dbReference type="ARBA" id="ARBA00022722"/>
    </source>
</evidence>
<feature type="compositionally biased region" description="Low complexity" evidence="13">
    <location>
        <begin position="812"/>
        <end position="824"/>
    </location>
</feature>
<evidence type="ECO:0000313" key="16">
    <source>
        <dbReference type="Proteomes" id="UP000639403"/>
    </source>
</evidence>
<evidence type="ECO:0000256" key="6">
    <source>
        <dbReference type="ARBA" id="ARBA00022801"/>
    </source>
</evidence>
<keyword evidence="8" id="KW-0233">DNA recombination</keyword>
<comment type="subcellular location">
    <subcellularLocation>
        <location evidence="1">Nucleus</location>
    </subcellularLocation>
</comment>
<evidence type="ECO:0000256" key="7">
    <source>
        <dbReference type="ARBA" id="ARBA00022839"/>
    </source>
</evidence>
<dbReference type="InterPro" id="IPR036866">
    <property type="entry name" value="RibonucZ/Hydroxyglut_hydro"/>
</dbReference>
<proteinExistence type="inferred from homology"/>
<evidence type="ECO:0000256" key="8">
    <source>
        <dbReference type="ARBA" id="ARBA00023172"/>
    </source>
</evidence>